<name>A0AAE0ELR9_9CHLO</name>
<keyword evidence="3" id="KW-1185">Reference proteome</keyword>
<feature type="compositionally biased region" description="Low complexity" evidence="1">
    <location>
        <begin position="121"/>
        <end position="136"/>
    </location>
</feature>
<evidence type="ECO:0000313" key="2">
    <source>
        <dbReference type="EMBL" id="KAK3233183.1"/>
    </source>
</evidence>
<proteinExistence type="predicted"/>
<protein>
    <submittedName>
        <fullName evidence="2">Uncharacterized protein</fullName>
    </submittedName>
</protein>
<evidence type="ECO:0000256" key="1">
    <source>
        <dbReference type="SAM" id="MobiDB-lite"/>
    </source>
</evidence>
<reference evidence="2 3" key="1">
    <citation type="journal article" date="2015" name="Genome Biol. Evol.">
        <title>Comparative Genomics of a Bacterivorous Green Alga Reveals Evolutionary Causalities and Consequences of Phago-Mixotrophic Mode of Nutrition.</title>
        <authorList>
            <person name="Burns J.A."/>
            <person name="Paasch A."/>
            <person name="Narechania A."/>
            <person name="Kim E."/>
        </authorList>
    </citation>
    <scope>NUCLEOTIDE SEQUENCE [LARGE SCALE GENOMIC DNA]</scope>
    <source>
        <strain evidence="2 3">PLY_AMNH</strain>
    </source>
</reference>
<dbReference type="Proteomes" id="UP001190700">
    <property type="component" value="Unassembled WGS sequence"/>
</dbReference>
<dbReference type="EMBL" id="LGRX02035783">
    <property type="protein sequence ID" value="KAK3233183.1"/>
    <property type="molecule type" value="Genomic_DNA"/>
</dbReference>
<gene>
    <name evidence="2" type="ORF">CYMTET_56501</name>
</gene>
<sequence>MQPSQNAVMNPLSLASNGMDAPLFSVISSQNGGDKANSNEQEEHMGMMKDIEIPKADQMTDDEVGILRNPCHENGDAEFNLNEEPGSDYENESLDDLIVMSPPQQSQPLSDTAGSCSEETPSLPSSRSPSPQSAASKVGNFEEKKKKVLAELNSAKFQRRLSTVRSCKSPAESMIKMMTCLLFAVEEAESLLNGNSGETRVQQFLVRSKKKFVMPYDHDALDKLWIYITAKCNPERFIDRMQAATIAFCQEDGSAARAAVSRSIQFFKDSHVLSDNNTPHSLPPQKSAQAAIDWLFLIMEGRDMTRAKMEAVSTSDAHVHPSPTTQVVVG</sequence>
<evidence type="ECO:0000313" key="3">
    <source>
        <dbReference type="Proteomes" id="UP001190700"/>
    </source>
</evidence>
<comment type="caution">
    <text evidence="2">The sequence shown here is derived from an EMBL/GenBank/DDBJ whole genome shotgun (WGS) entry which is preliminary data.</text>
</comment>
<feature type="compositionally biased region" description="Polar residues" evidence="1">
    <location>
        <begin position="102"/>
        <end position="120"/>
    </location>
</feature>
<feature type="compositionally biased region" description="Acidic residues" evidence="1">
    <location>
        <begin position="85"/>
        <end position="95"/>
    </location>
</feature>
<dbReference type="AlphaFoldDB" id="A0AAE0ELR9"/>
<organism evidence="2 3">
    <name type="scientific">Cymbomonas tetramitiformis</name>
    <dbReference type="NCBI Taxonomy" id="36881"/>
    <lineage>
        <taxon>Eukaryota</taxon>
        <taxon>Viridiplantae</taxon>
        <taxon>Chlorophyta</taxon>
        <taxon>Pyramimonadophyceae</taxon>
        <taxon>Pyramimonadales</taxon>
        <taxon>Pyramimonadaceae</taxon>
        <taxon>Cymbomonas</taxon>
    </lineage>
</organism>
<accession>A0AAE0ELR9</accession>
<feature type="region of interest" description="Disordered" evidence="1">
    <location>
        <begin position="69"/>
        <end position="140"/>
    </location>
</feature>